<organism evidence="6 7">
    <name type="scientific">Armadillidium vulgare iridescent virus</name>
    <dbReference type="NCBI Taxonomy" id="72201"/>
    <lineage>
        <taxon>Viruses</taxon>
        <taxon>Varidnaviria</taxon>
        <taxon>Bamfordvirae</taxon>
        <taxon>Nucleocytoviricota</taxon>
        <taxon>Megaviricetes</taxon>
        <taxon>Pimascovirales</taxon>
        <taxon>Pimascovirales incertae sedis</taxon>
        <taxon>Iridoviridae</taxon>
        <taxon>Betairidovirinae</taxon>
        <taxon>Iridovirus</taxon>
        <taxon>Iridovirus armadillidium1</taxon>
        <taxon>Invertebrate iridescent virus 31</taxon>
    </lineage>
</organism>
<dbReference type="SUPFAM" id="SSF57924">
    <property type="entry name" value="Inhibitor of apoptosis (IAP) repeat"/>
    <property type="match status" value="1"/>
</dbReference>
<gene>
    <name evidence="6" type="primary">108R</name>
    <name evidence="6" type="ORF">IIV31_108R</name>
</gene>
<evidence type="ECO:0000256" key="1">
    <source>
        <dbReference type="ARBA" id="ARBA00022723"/>
    </source>
</evidence>
<dbReference type="Pfam" id="PF13920">
    <property type="entry name" value="zf-C3HC4_3"/>
    <property type="match status" value="1"/>
</dbReference>
<keyword evidence="7" id="KW-1185">Reference proteome</keyword>
<dbReference type="EMBL" id="HF920637">
    <property type="protein sequence ID" value="CCV02480.1"/>
    <property type="molecule type" value="Genomic_DNA"/>
</dbReference>
<evidence type="ECO:0000256" key="2">
    <source>
        <dbReference type="ARBA" id="ARBA00022771"/>
    </source>
</evidence>
<protein>
    <submittedName>
        <fullName evidence="6">Inhibitor of apoptosis protein</fullName>
    </submittedName>
</protein>
<reference evidence="6 7" key="1">
    <citation type="journal article" date="2014" name="J. Gen. Virol.">
        <title>Genome sequence of a crustacean iridovirus, IIV31, isolated from the pill bug, Armadillidium vulgare.</title>
        <authorList>
            <person name="Piegu B."/>
            <person name="Guizard S."/>
            <person name="Yeping T."/>
            <person name="Cruaud C."/>
            <person name="Asgari S."/>
            <person name="Bideshi D.K."/>
            <person name="Federici B.A."/>
            <person name="Bigot Y."/>
        </authorList>
    </citation>
    <scope>NUCLEOTIDE SEQUENCE [LARGE SCALE GENOMIC DNA]</scope>
</reference>
<dbReference type="Pfam" id="PF00653">
    <property type="entry name" value="BIR"/>
    <property type="match status" value="1"/>
</dbReference>
<keyword evidence="1" id="KW-0479">Metal-binding</keyword>
<evidence type="ECO:0000256" key="3">
    <source>
        <dbReference type="ARBA" id="ARBA00022833"/>
    </source>
</evidence>
<dbReference type="Gene3D" id="1.10.1170.10">
    <property type="entry name" value="Inhibitor Of Apoptosis Protein (2mihbC-IAP-1), Chain A"/>
    <property type="match status" value="1"/>
</dbReference>
<dbReference type="RefSeq" id="YP_009046722.1">
    <property type="nucleotide sequence ID" value="NC_024451.1"/>
</dbReference>
<dbReference type="PROSITE" id="PS50143">
    <property type="entry name" value="BIR_REPEAT_2"/>
    <property type="match status" value="1"/>
</dbReference>
<evidence type="ECO:0000313" key="6">
    <source>
        <dbReference type="EMBL" id="CCV02480.1"/>
    </source>
</evidence>
<dbReference type="GO" id="GO:0051726">
    <property type="term" value="P:regulation of cell cycle"/>
    <property type="evidence" value="ECO:0007669"/>
    <property type="project" value="TreeGrafter"/>
</dbReference>
<dbReference type="Proteomes" id="UP000114278">
    <property type="component" value="Segment"/>
</dbReference>
<proteinExistence type="predicted"/>
<dbReference type="OrthoDB" id="9255at10239"/>
<dbReference type="PANTHER" id="PTHR10044:SF139">
    <property type="entry name" value="DEATH-ASSOCIATED INHIBITOR OF APOPTOSIS 2"/>
    <property type="match status" value="1"/>
</dbReference>
<dbReference type="SMART" id="SM00184">
    <property type="entry name" value="RING"/>
    <property type="match status" value="1"/>
</dbReference>
<dbReference type="InterPro" id="IPR050784">
    <property type="entry name" value="IAP"/>
</dbReference>
<keyword evidence="2 4" id="KW-0863">Zinc-finger</keyword>
<name>A0A068QL46_9VIRU</name>
<accession>A0A068QL46</accession>
<dbReference type="InterPro" id="IPR001370">
    <property type="entry name" value="BIR_rpt"/>
</dbReference>
<keyword evidence="3" id="KW-0862">Zinc</keyword>
<dbReference type="PROSITE" id="PS00518">
    <property type="entry name" value="ZF_RING_1"/>
    <property type="match status" value="1"/>
</dbReference>
<dbReference type="InterPro" id="IPR013083">
    <property type="entry name" value="Znf_RING/FYVE/PHD"/>
</dbReference>
<dbReference type="InterPro" id="IPR017907">
    <property type="entry name" value="Znf_RING_CS"/>
</dbReference>
<dbReference type="PROSITE" id="PS50089">
    <property type="entry name" value="ZF_RING_2"/>
    <property type="match status" value="1"/>
</dbReference>
<dbReference type="SMART" id="SM00238">
    <property type="entry name" value="BIR"/>
    <property type="match status" value="1"/>
</dbReference>
<feature type="domain" description="RING-type" evidence="5">
    <location>
        <begin position="158"/>
        <end position="192"/>
    </location>
</feature>
<evidence type="ECO:0000313" key="7">
    <source>
        <dbReference type="Proteomes" id="UP000114278"/>
    </source>
</evidence>
<sequence>MDVCGNMTVPEEGEIKKNLPYSSYEDRLNSFECWPTQMNPQKEELAKAGFYYLQIGDKVQCFYCNLGLKDWGKDDNAFEEHKKWSVKCLFLDTVEWEKGKTVTFKATPFTDAIDTDVTKEPLLETLLKPLSLRGKSCNDQEDKQEENLQEDNLTIDTCKVCFLKKISQVIIPCGHVLCGDCIFQVKKCPMCNGDFTKINKLFLS</sequence>
<dbReference type="GO" id="GO:0008270">
    <property type="term" value="F:zinc ion binding"/>
    <property type="evidence" value="ECO:0007669"/>
    <property type="project" value="UniProtKB-KW"/>
</dbReference>
<evidence type="ECO:0000259" key="5">
    <source>
        <dbReference type="PROSITE" id="PS50089"/>
    </source>
</evidence>
<evidence type="ECO:0000256" key="4">
    <source>
        <dbReference type="PROSITE-ProRule" id="PRU00175"/>
    </source>
</evidence>
<dbReference type="InterPro" id="IPR001841">
    <property type="entry name" value="Znf_RING"/>
</dbReference>
<dbReference type="GeneID" id="19738692"/>
<dbReference type="CDD" id="cd00022">
    <property type="entry name" value="BIR"/>
    <property type="match status" value="1"/>
</dbReference>
<dbReference type="PANTHER" id="PTHR10044">
    <property type="entry name" value="INHIBITOR OF APOPTOSIS"/>
    <property type="match status" value="1"/>
</dbReference>
<dbReference type="KEGG" id="vg:19738692"/>
<dbReference type="Gene3D" id="3.30.40.10">
    <property type="entry name" value="Zinc/RING finger domain, C3HC4 (zinc finger)"/>
    <property type="match status" value="1"/>
</dbReference>